<dbReference type="GO" id="GO:0016757">
    <property type="term" value="F:glycosyltransferase activity"/>
    <property type="evidence" value="ECO:0007669"/>
    <property type="project" value="UniProtKB-KW"/>
</dbReference>
<dbReference type="InterPro" id="IPR029044">
    <property type="entry name" value="Nucleotide-diphossugar_trans"/>
</dbReference>
<dbReference type="CDD" id="cd04186">
    <property type="entry name" value="GT_2_like_c"/>
    <property type="match status" value="1"/>
</dbReference>
<evidence type="ECO:0000313" key="6">
    <source>
        <dbReference type="EMBL" id="OGC39543.1"/>
    </source>
</evidence>
<keyword evidence="3" id="KW-0328">Glycosyltransferase</keyword>
<dbReference type="InterPro" id="IPR001173">
    <property type="entry name" value="Glyco_trans_2-like"/>
</dbReference>
<name>A0A1F4U5I8_UNCSA</name>
<comment type="caution">
    <text evidence="6">The sequence shown here is derived from an EMBL/GenBank/DDBJ whole genome shotgun (WGS) entry which is preliminary data.</text>
</comment>
<dbReference type="PANTHER" id="PTHR43179">
    <property type="entry name" value="RHAMNOSYLTRANSFERASE WBBL"/>
    <property type="match status" value="1"/>
</dbReference>
<feature type="domain" description="Glycosyltransferase 2-like" evidence="5">
    <location>
        <begin position="13"/>
        <end position="187"/>
    </location>
</feature>
<dbReference type="Proteomes" id="UP000179242">
    <property type="component" value="Unassembled WGS sequence"/>
</dbReference>
<dbReference type="AlphaFoldDB" id="A0A1F4U5I8"/>
<evidence type="ECO:0000256" key="3">
    <source>
        <dbReference type="ARBA" id="ARBA00022676"/>
    </source>
</evidence>
<proteinExistence type="inferred from homology"/>
<sequence length="307" mass="34840">MNSENNNNINIYIIILNWNNFDDASKCIQSVCVANYPKFSIVLVDNASENNSLPRLKAAFGHISFVENKQNLGFTGGNNVGIKYALEHQADYVLLLNNDTVVKPDFLSELVRIAESDPQIGIVGPKIYFSNSKIIWFAGGFLNKKTGFTYHRGENEPDNGQYDNVLEIDFASGCAMLIKKEVFEKIGMLDEDYYHSHEDANFCVKAKEAGFKVVYNPASIIYHKLARSSGGRRSPFYLYYRTRNHLIFKEKLKINVPLFWPVFLLLLTKRIFGSLLMGQPRGAWATICGVIDFYAGKWGRGNGEKFR</sequence>
<evidence type="ECO:0000256" key="4">
    <source>
        <dbReference type="ARBA" id="ARBA00022679"/>
    </source>
</evidence>
<comment type="similarity">
    <text evidence="2">Belongs to the glycosyltransferase 2 family.</text>
</comment>
<dbReference type="EMBL" id="MEUJ01000008">
    <property type="protein sequence ID" value="OGC39543.1"/>
    <property type="molecule type" value="Genomic_DNA"/>
</dbReference>
<evidence type="ECO:0000256" key="2">
    <source>
        <dbReference type="ARBA" id="ARBA00006739"/>
    </source>
</evidence>
<evidence type="ECO:0000256" key="1">
    <source>
        <dbReference type="ARBA" id="ARBA00004776"/>
    </source>
</evidence>
<reference evidence="6 7" key="1">
    <citation type="journal article" date="2016" name="Nat. Commun.">
        <title>Thousands of microbial genomes shed light on interconnected biogeochemical processes in an aquifer system.</title>
        <authorList>
            <person name="Anantharaman K."/>
            <person name="Brown C.T."/>
            <person name="Hug L.A."/>
            <person name="Sharon I."/>
            <person name="Castelle C.J."/>
            <person name="Probst A.J."/>
            <person name="Thomas B.C."/>
            <person name="Singh A."/>
            <person name="Wilkins M.J."/>
            <person name="Karaoz U."/>
            <person name="Brodie E.L."/>
            <person name="Williams K.H."/>
            <person name="Hubbard S.S."/>
            <person name="Banfield J.F."/>
        </authorList>
    </citation>
    <scope>NUCLEOTIDE SEQUENCE [LARGE SCALE GENOMIC DNA]</scope>
</reference>
<dbReference type="SUPFAM" id="SSF53448">
    <property type="entry name" value="Nucleotide-diphospho-sugar transferases"/>
    <property type="match status" value="1"/>
</dbReference>
<keyword evidence="4" id="KW-0808">Transferase</keyword>
<accession>A0A1F4U5I8</accession>
<organism evidence="6 7">
    <name type="scientific">candidate division WOR-1 bacterium RIFOXYC2_FULL_46_14</name>
    <dbReference type="NCBI Taxonomy" id="1802587"/>
    <lineage>
        <taxon>Bacteria</taxon>
        <taxon>Bacillati</taxon>
        <taxon>Saganbacteria</taxon>
    </lineage>
</organism>
<evidence type="ECO:0000259" key="5">
    <source>
        <dbReference type="Pfam" id="PF00535"/>
    </source>
</evidence>
<dbReference type="Pfam" id="PF00535">
    <property type="entry name" value="Glycos_transf_2"/>
    <property type="match status" value="1"/>
</dbReference>
<gene>
    <name evidence="6" type="ORF">A2438_08315</name>
</gene>
<dbReference type="Gene3D" id="3.90.550.10">
    <property type="entry name" value="Spore Coat Polysaccharide Biosynthesis Protein SpsA, Chain A"/>
    <property type="match status" value="1"/>
</dbReference>
<dbReference type="PANTHER" id="PTHR43179:SF12">
    <property type="entry name" value="GALACTOFURANOSYLTRANSFERASE GLFT2"/>
    <property type="match status" value="1"/>
</dbReference>
<protein>
    <recommendedName>
        <fullName evidence="5">Glycosyltransferase 2-like domain-containing protein</fullName>
    </recommendedName>
</protein>
<evidence type="ECO:0000313" key="7">
    <source>
        <dbReference type="Proteomes" id="UP000179242"/>
    </source>
</evidence>
<comment type="pathway">
    <text evidence="1">Cell wall biogenesis; cell wall polysaccharide biosynthesis.</text>
</comment>